<evidence type="ECO:0000313" key="1">
    <source>
        <dbReference type="EMBL" id="KAF1048629.1"/>
    </source>
</evidence>
<dbReference type="EMBL" id="WNDX01000003">
    <property type="protein sequence ID" value="KAF1048629.1"/>
    <property type="molecule type" value="Genomic_DNA"/>
</dbReference>
<comment type="caution">
    <text evidence="1">The sequence shown here is derived from an EMBL/GenBank/DDBJ whole genome shotgun (WGS) entry which is preliminary data.</text>
</comment>
<sequence>MYRTQTKAIAGMMKDLKYVSSDVSAQAEKNMDYSFLMSVTGKPKSELGY</sequence>
<reference evidence="2" key="1">
    <citation type="journal article" date="2020" name="MBio">
        <title>Horizontal gene transfer to a defensive symbiont with a reduced genome amongst a multipartite beetle microbiome.</title>
        <authorList>
            <person name="Waterworth S.C."/>
            <person name="Florez L.V."/>
            <person name="Rees E.R."/>
            <person name="Hertweck C."/>
            <person name="Kaltenpoth M."/>
            <person name="Kwan J.C."/>
        </authorList>
    </citation>
    <scope>NUCLEOTIDE SEQUENCE [LARGE SCALE GENOMIC DNA]</scope>
</reference>
<protein>
    <submittedName>
        <fullName evidence="1">Uncharacterized protein</fullName>
    </submittedName>
</protein>
<name>A0A7V8JVX1_9BURK</name>
<accession>A0A7V8JVX1</accession>
<evidence type="ECO:0000313" key="2">
    <source>
        <dbReference type="Proteomes" id="UP000462435"/>
    </source>
</evidence>
<organism evidence="1 2">
    <name type="scientific">Herbaspirillum frisingense</name>
    <dbReference type="NCBI Taxonomy" id="92645"/>
    <lineage>
        <taxon>Bacteria</taxon>
        <taxon>Pseudomonadati</taxon>
        <taxon>Pseudomonadota</taxon>
        <taxon>Betaproteobacteria</taxon>
        <taxon>Burkholderiales</taxon>
        <taxon>Oxalobacteraceae</taxon>
        <taxon>Herbaspirillum</taxon>
    </lineage>
</organism>
<proteinExistence type="predicted"/>
<gene>
    <name evidence="1" type="ORF">GAK35_00179</name>
</gene>
<dbReference type="Proteomes" id="UP000462435">
    <property type="component" value="Unassembled WGS sequence"/>
</dbReference>
<dbReference type="AlphaFoldDB" id="A0A7V8JVX1"/>